<accession>A0A1G7NF67</accession>
<reference evidence="2 3" key="1">
    <citation type="submission" date="2016-10" db="EMBL/GenBank/DDBJ databases">
        <authorList>
            <person name="de Groot N.N."/>
        </authorList>
    </citation>
    <scope>NUCLEOTIDE SEQUENCE [LARGE SCALE GENOMIC DNA]</scope>
    <source>
        <strain evidence="2 3">JCM 10630</strain>
    </source>
</reference>
<evidence type="ECO:0000313" key="3">
    <source>
        <dbReference type="Proteomes" id="UP000182413"/>
    </source>
</evidence>
<keyword evidence="1" id="KW-1133">Transmembrane helix</keyword>
<dbReference type="EMBL" id="FNAE01000010">
    <property type="protein sequence ID" value="SDF72612.1"/>
    <property type="molecule type" value="Genomic_DNA"/>
</dbReference>
<keyword evidence="1" id="KW-0812">Transmembrane</keyword>
<dbReference type="AlphaFoldDB" id="A0A1G7NF67"/>
<feature type="transmembrane region" description="Helical" evidence="1">
    <location>
        <begin position="60"/>
        <end position="82"/>
    </location>
</feature>
<dbReference type="Proteomes" id="UP000182413">
    <property type="component" value="Unassembled WGS sequence"/>
</dbReference>
<proteinExistence type="predicted"/>
<feature type="transmembrane region" description="Helical" evidence="1">
    <location>
        <begin position="16"/>
        <end position="40"/>
    </location>
</feature>
<organism evidence="2 3">
    <name type="scientific">Ectopseudomonas alcaliphila</name>
    <dbReference type="NCBI Taxonomy" id="101564"/>
    <lineage>
        <taxon>Bacteria</taxon>
        <taxon>Pseudomonadati</taxon>
        <taxon>Pseudomonadota</taxon>
        <taxon>Gammaproteobacteria</taxon>
        <taxon>Pseudomonadales</taxon>
        <taxon>Pseudomonadaceae</taxon>
        <taxon>Ectopseudomonas</taxon>
    </lineage>
</organism>
<gene>
    <name evidence="2" type="ORF">SAMN05216575_11044</name>
</gene>
<evidence type="ECO:0000256" key="1">
    <source>
        <dbReference type="SAM" id="Phobius"/>
    </source>
</evidence>
<name>A0A1G7NF67_9GAMM</name>
<sequence>MEEPAEPSQTRSRGKLVFYGVATCGLGGILWLIHMTYTAIHMIIAGKGLETYRTFWLVQFNWYGFLAFVLVCAVAIAICLWLRWHEKMQWKSLQKKYGRRKRTPS</sequence>
<protein>
    <submittedName>
        <fullName evidence="2">Uncharacterized protein</fullName>
    </submittedName>
</protein>
<keyword evidence="1" id="KW-0472">Membrane</keyword>
<evidence type="ECO:0000313" key="2">
    <source>
        <dbReference type="EMBL" id="SDF72612.1"/>
    </source>
</evidence>